<dbReference type="Proteomes" id="UP001596200">
    <property type="component" value="Unassembled WGS sequence"/>
</dbReference>
<feature type="domain" description="VapC45 PIN like" evidence="1">
    <location>
        <begin position="7"/>
        <end position="70"/>
    </location>
</feature>
<accession>A0ABW1GEP3</accession>
<protein>
    <submittedName>
        <fullName evidence="2">Toxin-antitoxin system, toxin component, PIN family protein</fullName>
    </submittedName>
</protein>
<evidence type="ECO:0000259" key="1">
    <source>
        <dbReference type="Pfam" id="PF18478"/>
    </source>
</evidence>
<dbReference type="InterPro" id="IPR041375">
    <property type="entry name" value="VapC45_PIN-like"/>
</dbReference>
<sequence length="114" mass="13029">MPTRLVELGWRVHLIAEEFPDDAQDIPDEAWIAYGLERGWHPLCKDGRIKTRAHERQPLVDEAGVLFYLDNQQLPIAEMVRRIHAAQDEIYRAATRKGPAAYAIGADGLRLTWP</sequence>
<name>A0ABW1GEP3_9ACTN</name>
<keyword evidence="3" id="KW-1185">Reference proteome</keyword>
<organism evidence="2 3">
    <name type="scientific">Streptomyces pulveraceus</name>
    <dbReference type="NCBI Taxonomy" id="68258"/>
    <lineage>
        <taxon>Bacteria</taxon>
        <taxon>Bacillati</taxon>
        <taxon>Actinomycetota</taxon>
        <taxon>Actinomycetes</taxon>
        <taxon>Kitasatosporales</taxon>
        <taxon>Streptomycetaceae</taxon>
        <taxon>Streptomyces</taxon>
    </lineage>
</organism>
<dbReference type="EMBL" id="JBHSPU010000003">
    <property type="protein sequence ID" value="MFC5912693.1"/>
    <property type="molecule type" value="Genomic_DNA"/>
</dbReference>
<comment type="caution">
    <text evidence="2">The sequence shown here is derived from an EMBL/GenBank/DDBJ whole genome shotgun (WGS) entry which is preliminary data.</text>
</comment>
<reference evidence="3" key="1">
    <citation type="journal article" date="2019" name="Int. J. Syst. Evol. Microbiol.">
        <title>The Global Catalogue of Microorganisms (GCM) 10K type strain sequencing project: providing services to taxonomists for standard genome sequencing and annotation.</title>
        <authorList>
            <consortium name="The Broad Institute Genomics Platform"/>
            <consortium name="The Broad Institute Genome Sequencing Center for Infectious Disease"/>
            <person name="Wu L."/>
            <person name="Ma J."/>
        </authorList>
    </citation>
    <scope>NUCLEOTIDE SEQUENCE [LARGE SCALE GENOMIC DNA]</scope>
    <source>
        <strain evidence="3">JCM 4147</strain>
    </source>
</reference>
<proteinExistence type="predicted"/>
<gene>
    <name evidence="2" type="ORF">ACFP1B_04520</name>
</gene>
<evidence type="ECO:0000313" key="3">
    <source>
        <dbReference type="Proteomes" id="UP001596200"/>
    </source>
</evidence>
<evidence type="ECO:0000313" key="2">
    <source>
        <dbReference type="EMBL" id="MFC5912693.1"/>
    </source>
</evidence>
<dbReference type="Pfam" id="PF18478">
    <property type="entry name" value="PIN_10"/>
    <property type="match status" value="1"/>
</dbReference>